<dbReference type="InterPro" id="IPR047183">
    <property type="entry name" value="GDO-like"/>
</dbReference>
<keyword evidence="5" id="KW-1185">Reference proteome</keyword>
<dbReference type="EMBL" id="NEVQ01000022">
    <property type="protein sequence ID" value="OZI50501.1"/>
    <property type="molecule type" value="Genomic_DNA"/>
</dbReference>
<dbReference type="PANTHER" id="PTHR41517:SF1">
    <property type="entry name" value="CUPIN"/>
    <property type="match status" value="1"/>
</dbReference>
<evidence type="ECO:0000313" key="5">
    <source>
        <dbReference type="Proteomes" id="UP000216885"/>
    </source>
</evidence>
<keyword evidence="1" id="KW-0223">Dioxygenase</keyword>
<evidence type="ECO:0000256" key="1">
    <source>
        <dbReference type="ARBA" id="ARBA00022964"/>
    </source>
</evidence>
<accession>A0A261TMI3</accession>
<evidence type="ECO:0000313" key="4">
    <source>
        <dbReference type="EMBL" id="OZI50501.1"/>
    </source>
</evidence>
<dbReference type="InterPro" id="IPR014710">
    <property type="entry name" value="RmlC-like_jellyroll"/>
</dbReference>
<reference evidence="4 5" key="1">
    <citation type="submission" date="2017-05" db="EMBL/GenBank/DDBJ databases">
        <title>Complete and WGS of Bordetella genogroups.</title>
        <authorList>
            <person name="Spilker T."/>
            <person name="LiPuma J."/>
        </authorList>
    </citation>
    <scope>NUCLEOTIDE SEQUENCE [LARGE SCALE GENOMIC DNA]</scope>
    <source>
        <strain evidence="4 5">AU9919</strain>
    </source>
</reference>
<evidence type="ECO:0000256" key="2">
    <source>
        <dbReference type="ARBA" id="ARBA00023002"/>
    </source>
</evidence>
<proteinExistence type="predicted"/>
<dbReference type="AlphaFoldDB" id="A0A261TMI3"/>
<evidence type="ECO:0000259" key="3">
    <source>
        <dbReference type="Pfam" id="PF07883"/>
    </source>
</evidence>
<dbReference type="GO" id="GO:0051213">
    <property type="term" value="F:dioxygenase activity"/>
    <property type="evidence" value="ECO:0007669"/>
    <property type="project" value="UniProtKB-KW"/>
</dbReference>
<dbReference type="Gene3D" id="2.60.120.10">
    <property type="entry name" value="Jelly Rolls"/>
    <property type="match status" value="2"/>
</dbReference>
<sequence length="326" mass="34227">MSSGSESVCGQSMAALPAGKAARPLSAAERRARYFNSANAFNISLPEVPAGIFSEPIAAAQRDGAATGYVECDQSAALATPYPATTPFMLARYARINAGETLAANFTASGSIWYVMHGSMQVVNLDGEADQRVGTGDVLYLPAGAHIVANTGGAACVAWLVTDEPMLAHHGLRAVAAASLGRDAGAVLFRAQDIADQVETIYRTVPDAGTSGMAVVFSAQAHEDSRNLMPNLTLSLNTLPAHCHQSPHRHNSAALTLVVAADRCHSRVSEQQCQWTAGATLVTPAGAPHSHHNDGDTRAAFLIVQDGGLYYQARTMGFEFLGRHAD</sequence>
<organism evidence="4 5">
    <name type="scientific">Bordetella genomosp. 4</name>
    <dbReference type="NCBI Taxonomy" id="463044"/>
    <lineage>
        <taxon>Bacteria</taxon>
        <taxon>Pseudomonadati</taxon>
        <taxon>Pseudomonadota</taxon>
        <taxon>Betaproteobacteria</taxon>
        <taxon>Burkholderiales</taxon>
        <taxon>Alcaligenaceae</taxon>
        <taxon>Bordetella</taxon>
    </lineage>
</organism>
<dbReference type="RefSeq" id="WP_094839001.1">
    <property type="nucleotide sequence ID" value="NZ_NEVQ01000022.1"/>
</dbReference>
<comment type="caution">
    <text evidence="4">The sequence shown here is derived from an EMBL/GenBank/DDBJ whole genome shotgun (WGS) entry which is preliminary data.</text>
</comment>
<dbReference type="InterPro" id="IPR011051">
    <property type="entry name" value="RmlC_Cupin_sf"/>
</dbReference>
<keyword evidence="2" id="KW-0560">Oxidoreductase</keyword>
<feature type="domain" description="Cupin type-2" evidence="3">
    <location>
        <begin position="240"/>
        <end position="304"/>
    </location>
</feature>
<dbReference type="PANTHER" id="PTHR41517">
    <property type="entry name" value="1,2-DIOXYGENASE PROTEIN-RELATED"/>
    <property type="match status" value="1"/>
</dbReference>
<dbReference type="Proteomes" id="UP000216885">
    <property type="component" value="Unassembled WGS sequence"/>
</dbReference>
<protein>
    <recommendedName>
        <fullName evidence="3">Cupin type-2 domain-containing protein</fullName>
    </recommendedName>
</protein>
<dbReference type="Pfam" id="PF07883">
    <property type="entry name" value="Cupin_2"/>
    <property type="match status" value="1"/>
</dbReference>
<dbReference type="SUPFAM" id="SSF51182">
    <property type="entry name" value="RmlC-like cupins"/>
    <property type="match status" value="1"/>
</dbReference>
<dbReference type="InterPro" id="IPR013096">
    <property type="entry name" value="Cupin_2"/>
</dbReference>
<name>A0A261TMI3_9BORD</name>
<gene>
    <name evidence="4" type="ORF">CAL20_21835</name>
</gene>